<evidence type="ECO:0000313" key="2">
    <source>
        <dbReference type="EMBL" id="OBS68885.1"/>
    </source>
</evidence>
<sequence>MKVLENRTKDLKLEMEVLENLQELKDLNQSSGDSSRKRNTTAALLEEARHSRLLEDSNTEDEAPPYQPQAAARLNPTAICN</sequence>
<reference evidence="2 3" key="1">
    <citation type="submission" date="2016-06" db="EMBL/GenBank/DDBJ databases">
        <title>The Draft Genome Sequence and Annotation of the Desert Woodrat Neotoma lepida.</title>
        <authorList>
            <person name="Campbell M."/>
            <person name="Oakeson K.F."/>
            <person name="Yandell M."/>
            <person name="Halpert J.R."/>
            <person name="Dearing D."/>
        </authorList>
    </citation>
    <scope>NUCLEOTIDE SEQUENCE [LARGE SCALE GENOMIC DNA]</scope>
    <source>
        <strain evidence="2">417</strain>
        <tissue evidence="2">Liver</tissue>
    </source>
</reference>
<evidence type="ECO:0000313" key="3">
    <source>
        <dbReference type="Proteomes" id="UP000092124"/>
    </source>
</evidence>
<dbReference type="InterPro" id="IPR007590">
    <property type="entry name" value="Saf4/Yju2"/>
</dbReference>
<name>A0A1A6GTA2_NEOLE</name>
<feature type="region of interest" description="Disordered" evidence="1">
    <location>
        <begin position="49"/>
        <end position="81"/>
    </location>
</feature>
<protein>
    <submittedName>
        <fullName evidence="2">Uncharacterized protein</fullName>
    </submittedName>
</protein>
<comment type="caution">
    <text evidence="2">The sequence shown here is derived from an EMBL/GenBank/DDBJ whole genome shotgun (WGS) entry which is preliminary data.</text>
</comment>
<dbReference type="Pfam" id="PF04502">
    <property type="entry name" value="Saf4_Yju2"/>
    <property type="match status" value="1"/>
</dbReference>
<accession>A0A1A6GTA2</accession>
<evidence type="ECO:0000256" key="1">
    <source>
        <dbReference type="SAM" id="MobiDB-lite"/>
    </source>
</evidence>
<keyword evidence="3" id="KW-1185">Reference proteome</keyword>
<dbReference type="STRING" id="56216.A0A1A6GTA2"/>
<dbReference type="GO" id="GO:0000398">
    <property type="term" value="P:mRNA splicing, via spliceosome"/>
    <property type="evidence" value="ECO:0007669"/>
    <property type="project" value="InterPro"/>
</dbReference>
<dbReference type="AlphaFoldDB" id="A0A1A6GTA2"/>
<dbReference type="EMBL" id="LZPO01075858">
    <property type="protein sequence ID" value="OBS68885.1"/>
    <property type="molecule type" value="Genomic_DNA"/>
</dbReference>
<dbReference type="Proteomes" id="UP000092124">
    <property type="component" value="Unassembled WGS sequence"/>
</dbReference>
<gene>
    <name evidence="2" type="ORF">A6R68_02576</name>
</gene>
<dbReference type="OrthoDB" id="674963at2759"/>
<organism evidence="2 3">
    <name type="scientific">Neotoma lepida</name>
    <name type="common">Desert woodrat</name>
    <dbReference type="NCBI Taxonomy" id="56216"/>
    <lineage>
        <taxon>Eukaryota</taxon>
        <taxon>Metazoa</taxon>
        <taxon>Chordata</taxon>
        <taxon>Craniata</taxon>
        <taxon>Vertebrata</taxon>
        <taxon>Euteleostomi</taxon>
        <taxon>Mammalia</taxon>
        <taxon>Eutheria</taxon>
        <taxon>Euarchontoglires</taxon>
        <taxon>Glires</taxon>
        <taxon>Rodentia</taxon>
        <taxon>Myomorpha</taxon>
        <taxon>Muroidea</taxon>
        <taxon>Cricetidae</taxon>
        <taxon>Neotominae</taxon>
        <taxon>Neotoma</taxon>
    </lineage>
</organism>
<proteinExistence type="predicted"/>